<dbReference type="Gene3D" id="2.30.110.10">
    <property type="entry name" value="Electron Transport, Fmn-binding Protein, Chain A"/>
    <property type="match status" value="1"/>
</dbReference>
<keyword evidence="10" id="KW-1185">Reference proteome</keyword>
<organism evidence="9 10">
    <name type="scientific">Brevibacterium jeotgali</name>
    <dbReference type="NCBI Taxonomy" id="1262550"/>
    <lineage>
        <taxon>Bacteria</taxon>
        <taxon>Bacillati</taxon>
        <taxon>Actinomycetota</taxon>
        <taxon>Actinomycetes</taxon>
        <taxon>Micrococcales</taxon>
        <taxon>Brevibacteriaceae</taxon>
        <taxon>Brevibacterium</taxon>
    </lineage>
</organism>
<dbReference type="NCBIfam" id="TIGR00558">
    <property type="entry name" value="pdxH"/>
    <property type="match status" value="1"/>
</dbReference>
<gene>
    <name evidence="5" type="primary">pdxH</name>
    <name evidence="9" type="ORF">BJEO58_01238</name>
</gene>
<dbReference type="Proteomes" id="UP000234462">
    <property type="component" value="Unassembled WGS sequence"/>
</dbReference>
<feature type="domain" description="Pyridoxine 5'-phosphate oxidase dimerisation C-terminal" evidence="8">
    <location>
        <begin position="183"/>
        <end position="232"/>
    </location>
</feature>
<dbReference type="PIRSF" id="PIRSF000190">
    <property type="entry name" value="Pyd_amn-ph_oxd"/>
    <property type="match status" value="1"/>
</dbReference>
<keyword evidence="2 5" id="KW-0285">Flavoprotein</keyword>
<evidence type="ECO:0000259" key="7">
    <source>
        <dbReference type="Pfam" id="PF01243"/>
    </source>
</evidence>
<evidence type="ECO:0000256" key="4">
    <source>
        <dbReference type="ARBA" id="ARBA00023002"/>
    </source>
</evidence>
<dbReference type="EC" id="1.4.3.5" evidence="5"/>
<feature type="binding site" evidence="5 6">
    <location>
        <position position="116"/>
    </location>
    <ligand>
        <name>FMN</name>
        <dbReference type="ChEBI" id="CHEBI:58210"/>
    </ligand>
</feature>
<comment type="caution">
    <text evidence="5">Lacks conserved residue(s) required for the propagation of feature annotation.</text>
</comment>
<proteinExistence type="inferred from homology"/>
<dbReference type="InterPro" id="IPR019576">
    <property type="entry name" value="Pyridoxamine_oxidase_dimer_C"/>
</dbReference>
<comment type="pathway">
    <text evidence="5">Cofactor metabolism; pyridoxal 5'-phosphate salvage; pyridoxal 5'-phosphate from pyridoxine 5'-phosphate: step 1/1.</text>
</comment>
<dbReference type="InterPro" id="IPR012349">
    <property type="entry name" value="Split_barrel_FMN-bd"/>
</dbReference>
<dbReference type="AlphaFoldDB" id="A0A2H1L432"/>
<dbReference type="PROSITE" id="PS01064">
    <property type="entry name" value="PYRIDOX_OXIDASE"/>
    <property type="match status" value="1"/>
</dbReference>
<comment type="pathway">
    <text evidence="5">Cofactor metabolism; pyridoxal 5'-phosphate salvage; pyridoxal 5'-phosphate from pyridoxamine 5'-phosphate: step 1/1.</text>
</comment>
<dbReference type="InterPro" id="IPR011576">
    <property type="entry name" value="Pyridox_Oxase_N"/>
</dbReference>
<comment type="similarity">
    <text evidence="1 5">Belongs to the pyridoxamine 5'-phosphate oxidase family.</text>
</comment>
<dbReference type="InterPro" id="IPR000659">
    <property type="entry name" value="Pyridox_Oxase"/>
</dbReference>
<evidence type="ECO:0000313" key="10">
    <source>
        <dbReference type="Proteomes" id="UP000234462"/>
    </source>
</evidence>
<feature type="binding site" evidence="5">
    <location>
        <position position="77"/>
    </location>
    <ligand>
        <name>substrate</name>
    </ligand>
</feature>
<comment type="catalytic activity">
    <reaction evidence="5">
        <text>pyridoxine 5'-phosphate + O2 = pyridoxal 5'-phosphate + H2O2</text>
        <dbReference type="Rhea" id="RHEA:15149"/>
        <dbReference type="ChEBI" id="CHEBI:15379"/>
        <dbReference type="ChEBI" id="CHEBI:16240"/>
        <dbReference type="ChEBI" id="CHEBI:58589"/>
        <dbReference type="ChEBI" id="CHEBI:597326"/>
        <dbReference type="EC" id="1.4.3.5"/>
    </reaction>
</comment>
<feature type="binding site" evidence="5">
    <location>
        <position position="134"/>
    </location>
    <ligand>
        <name>substrate</name>
    </ligand>
</feature>
<protein>
    <recommendedName>
        <fullName evidence="5">Pyridoxine/pyridoxamine 5'-phosphate oxidase</fullName>
        <ecNumber evidence="5">1.4.3.5</ecNumber>
    </recommendedName>
    <alternativeName>
        <fullName evidence="5">PNP/PMP oxidase</fullName>
        <shortName evidence="5">PNPOx</shortName>
    </alternativeName>
    <alternativeName>
        <fullName evidence="5">Pyridoxal 5'-phosphate synthase</fullName>
    </alternativeName>
</protein>
<dbReference type="GO" id="GO:0008615">
    <property type="term" value="P:pyridoxine biosynthetic process"/>
    <property type="evidence" value="ECO:0007669"/>
    <property type="project" value="UniProtKB-UniRule"/>
</dbReference>
<name>A0A2H1L432_9MICO</name>
<dbReference type="GO" id="GO:0004733">
    <property type="term" value="F:pyridoxamine phosphate oxidase activity"/>
    <property type="evidence" value="ECO:0007669"/>
    <property type="project" value="UniProtKB-UniRule"/>
</dbReference>
<dbReference type="GO" id="GO:0010181">
    <property type="term" value="F:FMN binding"/>
    <property type="evidence" value="ECO:0007669"/>
    <property type="project" value="UniProtKB-UniRule"/>
</dbReference>
<dbReference type="PANTHER" id="PTHR10851">
    <property type="entry name" value="PYRIDOXINE-5-PHOSPHATE OXIDASE"/>
    <property type="match status" value="1"/>
</dbReference>
<keyword evidence="4 5" id="KW-0560">Oxidoreductase</keyword>
<feature type="binding site" evidence="5 6">
    <location>
        <position position="206"/>
    </location>
    <ligand>
        <name>FMN</name>
        <dbReference type="ChEBI" id="CHEBI:58210"/>
    </ligand>
</feature>
<dbReference type="InterPro" id="IPR019740">
    <property type="entry name" value="Pyridox_Oxase_CS"/>
</dbReference>
<feature type="domain" description="Pyridoxamine 5'-phosphate oxidase N-terminal" evidence="7">
    <location>
        <begin position="52"/>
        <end position="169"/>
    </location>
</feature>
<comment type="subunit">
    <text evidence="5">Homodimer.</text>
</comment>
<comment type="catalytic activity">
    <reaction evidence="5">
        <text>pyridoxamine 5'-phosphate + O2 + H2O = pyridoxal 5'-phosphate + H2O2 + NH4(+)</text>
        <dbReference type="Rhea" id="RHEA:15817"/>
        <dbReference type="ChEBI" id="CHEBI:15377"/>
        <dbReference type="ChEBI" id="CHEBI:15379"/>
        <dbReference type="ChEBI" id="CHEBI:16240"/>
        <dbReference type="ChEBI" id="CHEBI:28938"/>
        <dbReference type="ChEBI" id="CHEBI:58451"/>
        <dbReference type="ChEBI" id="CHEBI:597326"/>
        <dbReference type="EC" id="1.4.3.5"/>
    </reaction>
</comment>
<evidence type="ECO:0000313" key="9">
    <source>
        <dbReference type="EMBL" id="SMY11652.1"/>
    </source>
</evidence>
<evidence type="ECO:0000256" key="3">
    <source>
        <dbReference type="ARBA" id="ARBA00022643"/>
    </source>
</evidence>
<dbReference type="NCBIfam" id="NF004231">
    <property type="entry name" value="PRK05679.1"/>
    <property type="match status" value="1"/>
</dbReference>
<feature type="binding site" evidence="5 6">
    <location>
        <begin position="151"/>
        <end position="152"/>
    </location>
    <ligand>
        <name>FMN</name>
        <dbReference type="ChEBI" id="CHEBI:58210"/>
    </ligand>
</feature>
<feature type="binding site" evidence="5 6">
    <location>
        <position position="196"/>
    </location>
    <ligand>
        <name>FMN</name>
        <dbReference type="ChEBI" id="CHEBI:58210"/>
    </ligand>
</feature>
<dbReference type="PANTHER" id="PTHR10851:SF0">
    <property type="entry name" value="PYRIDOXINE-5'-PHOSPHATE OXIDASE"/>
    <property type="match status" value="1"/>
</dbReference>
<feature type="binding site" evidence="5">
    <location>
        <position position="142"/>
    </location>
    <ligand>
        <name>substrate</name>
    </ligand>
</feature>
<keyword evidence="5" id="KW-0664">Pyridoxine biosynthesis</keyword>
<evidence type="ECO:0000256" key="6">
    <source>
        <dbReference type="PIRSR" id="PIRSR000190-2"/>
    </source>
</evidence>
<feature type="binding site" evidence="5">
    <location>
        <position position="138"/>
    </location>
    <ligand>
        <name>substrate</name>
    </ligand>
</feature>
<dbReference type="SUPFAM" id="SSF50475">
    <property type="entry name" value="FMN-binding split barrel"/>
    <property type="match status" value="1"/>
</dbReference>
<feature type="binding site" evidence="5 6">
    <location>
        <begin position="87"/>
        <end position="88"/>
    </location>
    <ligand>
        <name>FMN</name>
        <dbReference type="ChEBI" id="CHEBI:58210"/>
    </ligand>
</feature>
<comment type="cofactor">
    <cofactor evidence="5 6">
        <name>FMN</name>
        <dbReference type="ChEBI" id="CHEBI:58210"/>
    </cofactor>
    <text evidence="5 6">Binds 1 FMN per subunit.</text>
</comment>
<dbReference type="Pfam" id="PF01243">
    <property type="entry name" value="PNPOx_N"/>
    <property type="match status" value="1"/>
</dbReference>
<feature type="binding site" evidence="5 6">
    <location>
        <begin position="72"/>
        <end position="77"/>
    </location>
    <ligand>
        <name>FMN</name>
        <dbReference type="ChEBI" id="CHEBI:58210"/>
    </ligand>
</feature>
<evidence type="ECO:0000256" key="1">
    <source>
        <dbReference type="ARBA" id="ARBA00007301"/>
    </source>
</evidence>
<evidence type="ECO:0000259" key="8">
    <source>
        <dbReference type="Pfam" id="PF10590"/>
    </source>
</evidence>
<feature type="binding site" evidence="5 6">
    <location>
        <position position="94"/>
    </location>
    <ligand>
        <name>FMN</name>
        <dbReference type="ChEBI" id="CHEBI:58210"/>
    </ligand>
</feature>
<dbReference type="OrthoDB" id="9780392at2"/>
<evidence type="ECO:0000256" key="5">
    <source>
        <dbReference type="HAMAP-Rule" id="MF_01629"/>
    </source>
</evidence>
<sequence length="232" mass="25953">MDEQTEAAPAAAQDAIAALARQRVEYDDVDIDLPAETPHGIFSRWYEDAGEGLGEPNAMVVATDDDAGPAARIVLLKGFDARGFVFFTNYLSAKGRQIEAHPLVALVFPWHDMQRQVRVRGVVSKVTPEESDEYFALRPRGSQIGAAASAQSQPVRGRDAFARKVAELEVRWEGKDVERPSHWGGYRVLPYEIEFWQGRLNRMHDRFLFTSRDGRPASLDDAATWSAVRLQP</sequence>
<dbReference type="RefSeq" id="WP_101588622.1">
    <property type="nucleotide sequence ID" value="NZ_FXZM01000005.1"/>
</dbReference>
<evidence type="ECO:0000256" key="2">
    <source>
        <dbReference type="ARBA" id="ARBA00022630"/>
    </source>
</evidence>
<keyword evidence="3 5" id="KW-0288">FMN</keyword>
<accession>A0A2H1L432</accession>
<dbReference type="EMBL" id="FXZM01000005">
    <property type="protein sequence ID" value="SMY11652.1"/>
    <property type="molecule type" value="Genomic_DNA"/>
</dbReference>
<dbReference type="UniPathway" id="UPA01068">
    <property type="reaction ID" value="UER00304"/>
</dbReference>
<reference evidence="10" key="1">
    <citation type="submission" date="2017-03" db="EMBL/GenBank/DDBJ databases">
        <authorList>
            <person name="Monnet C."/>
        </authorList>
    </citation>
    <scope>NUCLEOTIDE SEQUENCE [LARGE SCALE GENOMIC DNA]</scope>
    <source>
        <strain evidence="10">SJ5-8</strain>
    </source>
</reference>
<dbReference type="HAMAP" id="MF_01629">
    <property type="entry name" value="PdxH"/>
    <property type="match status" value="1"/>
</dbReference>
<dbReference type="Pfam" id="PF10590">
    <property type="entry name" value="PNP_phzG_C"/>
    <property type="match status" value="1"/>
</dbReference>
<feature type="binding site" evidence="5">
    <location>
        <begin position="202"/>
        <end position="204"/>
    </location>
    <ligand>
        <name>substrate</name>
    </ligand>
</feature>
<comment type="function">
    <text evidence="5">Catalyzes the oxidation of either pyridoxine 5'-phosphate (PNP) or pyridoxamine 5'-phosphate (PMP) into pyridoxal 5'-phosphate (PLP).</text>
</comment>